<reference evidence="9 10" key="1">
    <citation type="submission" date="2018-11" db="EMBL/GenBank/DDBJ databases">
        <title>Genome sequences of Natronomonas sp. CBA1133.</title>
        <authorList>
            <person name="Roh S.W."/>
            <person name="Cha I.-T."/>
        </authorList>
    </citation>
    <scope>NUCLEOTIDE SEQUENCE [LARGE SCALE GENOMIC DNA]</scope>
    <source>
        <strain evidence="9 10">CBA1133</strain>
    </source>
</reference>
<dbReference type="CDD" id="cd06261">
    <property type="entry name" value="TM_PBP2"/>
    <property type="match status" value="1"/>
</dbReference>
<feature type="transmembrane region" description="Helical" evidence="7">
    <location>
        <begin position="280"/>
        <end position="300"/>
    </location>
</feature>
<keyword evidence="10" id="KW-1185">Reference proteome</keyword>
<dbReference type="InterPro" id="IPR000515">
    <property type="entry name" value="MetI-like"/>
</dbReference>
<dbReference type="SUPFAM" id="SSF161098">
    <property type="entry name" value="MetI-like"/>
    <property type="match status" value="1"/>
</dbReference>
<evidence type="ECO:0000256" key="1">
    <source>
        <dbReference type="ARBA" id="ARBA00004651"/>
    </source>
</evidence>
<dbReference type="Pfam" id="PF00528">
    <property type="entry name" value="BPD_transp_1"/>
    <property type="match status" value="1"/>
</dbReference>
<keyword evidence="4 7" id="KW-0812">Transmembrane</keyword>
<dbReference type="GO" id="GO:0005886">
    <property type="term" value="C:plasma membrane"/>
    <property type="evidence" value="ECO:0007669"/>
    <property type="project" value="UniProtKB-SubCell"/>
</dbReference>
<dbReference type="EMBL" id="RJJC01000001">
    <property type="protein sequence ID" value="RNJ25996.1"/>
    <property type="molecule type" value="Genomic_DNA"/>
</dbReference>
<evidence type="ECO:0000256" key="3">
    <source>
        <dbReference type="ARBA" id="ARBA00022475"/>
    </source>
</evidence>
<comment type="similarity">
    <text evidence="7">Belongs to the binding-protein-dependent transport system permease family.</text>
</comment>
<comment type="caution">
    <text evidence="9">The sequence shown here is derived from an EMBL/GenBank/DDBJ whole genome shotgun (WGS) entry which is preliminary data.</text>
</comment>
<dbReference type="AlphaFoldDB" id="A0AAJ4R7C0"/>
<dbReference type="PANTHER" id="PTHR43005">
    <property type="entry name" value="BLR7065 PROTEIN"/>
    <property type="match status" value="1"/>
</dbReference>
<evidence type="ECO:0000256" key="5">
    <source>
        <dbReference type="ARBA" id="ARBA00022989"/>
    </source>
</evidence>
<keyword evidence="2 7" id="KW-0813">Transport</keyword>
<keyword evidence="5 7" id="KW-1133">Transmembrane helix</keyword>
<keyword evidence="6 7" id="KW-0472">Membrane</keyword>
<evidence type="ECO:0000259" key="8">
    <source>
        <dbReference type="PROSITE" id="PS50928"/>
    </source>
</evidence>
<proteinExistence type="inferred from homology"/>
<dbReference type="GO" id="GO:0055085">
    <property type="term" value="P:transmembrane transport"/>
    <property type="evidence" value="ECO:0007669"/>
    <property type="project" value="InterPro"/>
</dbReference>
<name>A0AAJ4R7C0_9EURY</name>
<evidence type="ECO:0000313" key="10">
    <source>
        <dbReference type="Proteomes" id="UP000270581"/>
    </source>
</evidence>
<comment type="subcellular location">
    <subcellularLocation>
        <location evidence="1 7">Cell membrane</location>
        <topology evidence="1 7">Multi-pass membrane protein</topology>
    </subcellularLocation>
</comment>
<feature type="transmembrane region" description="Helical" evidence="7">
    <location>
        <begin position="25"/>
        <end position="50"/>
    </location>
</feature>
<evidence type="ECO:0000256" key="7">
    <source>
        <dbReference type="RuleBase" id="RU363032"/>
    </source>
</evidence>
<keyword evidence="3" id="KW-1003">Cell membrane</keyword>
<evidence type="ECO:0000256" key="4">
    <source>
        <dbReference type="ARBA" id="ARBA00022692"/>
    </source>
</evidence>
<evidence type="ECO:0000256" key="2">
    <source>
        <dbReference type="ARBA" id="ARBA00022448"/>
    </source>
</evidence>
<dbReference type="PROSITE" id="PS50928">
    <property type="entry name" value="ABC_TM1"/>
    <property type="match status" value="1"/>
</dbReference>
<dbReference type="PANTHER" id="PTHR43005:SF1">
    <property type="entry name" value="SPERMIDINE_PUTRESCINE TRANSPORT SYSTEM PERMEASE PROTEIN"/>
    <property type="match status" value="1"/>
</dbReference>
<accession>A0AAJ4R7C0</accession>
<feature type="transmembrane region" description="Helical" evidence="7">
    <location>
        <begin position="118"/>
        <end position="142"/>
    </location>
</feature>
<protein>
    <submittedName>
        <fullName evidence="9">Sugar ABC transporter permease</fullName>
    </submittedName>
</protein>
<feature type="domain" description="ABC transmembrane type-1" evidence="8">
    <location>
        <begin position="84"/>
        <end position="299"/>
    </location>
</feature>
<dbReference type="RefSeq" id="WP_123123912.1">
    <property type="nucleotide sequence ID" value="NZ_RJJC01000001.1"/>
</dbReference>
<gene>
    <name evidence="9" type="ORF">Nmn1133_04385</name>
</gene>
<evidence type="ECO:0000313" key="9">
    <source>
        <dbReference type="EMBL" id="RNJ25996.1"/>
    </source>
</evidence>
<organism evidence="9 10">
    <name type="scientific">Halosegnis longus</name>
    <dbReference type="NCBI Taxonomy" id="2216012"/>
    <lineage>
        <taxon>Archaea</taxon>
        <taxon>Methanobacteriati</taxon>
        <taxon>Methanobacteriota</taxon>
        <taxon>Stenosarchaea group</taxon>
        <taxon>Halobacteria</taxon>
        <taxon>Halobacteriales</taxon>
        <taxon>Natronomonadaceae</taxon>
        <taxon>Halosegnis</taxon>
    </lineage>
</organism>
<evidence type="ECO:0000256" key="6">
    <source>
        <dbReference type="ARBA" id="ARBA00023136"/>
    </source>
</evidence>
<dbReference type="Gene3D" id="1.10.3720.10">
    <property type="entry name" value="MetI-like"/>
    <property type="match status" value="1"/>
</dbReference>
<feature type="transmembrane region" description="Helical" evidence="7">
    <location>
        <begin position="172"/>
        <end position="195"/>
    </location>
</feature>
<sequence length="311" mass="34482">MASEVKTGDQRGFSLSQLPLTERHVGFLSILPVILLYLVISIIPVGYAVYTSLHEVSLAAQTWPFVGLQNYVEVFQIDRFWESLIRGVVFMVGSTILQLIVGLWMAMTLNRINRAQRLITAVVFTSYLIPTIVVTLLATFMLSPSFGVIQELGANLLGLWSPNDAPLGQRSLAMPLLILIGTWKFSVFITIFTLAQLRSIPSRFYEAARVCGANKWEMFRDVTLPRIQGVILVAVLLRSIFMFNKFDLIWTLTQGGPGSATTTLPVLAYIEGFQNFNLGLANALAVVMFVFLAIGGIAYFKAFNPSSEVET</sequence>
<dbReference type="InterPro" id="IPR035906">
    <property type="entry name" value="MetI-like_sf"/>
</dbReference>
<feature type="transmembrane region" description="Helical" evidence="7">
    <location>
        <begin position="84"/>
        <end position="106"/>
    </location>
</feature>
<dbReference type="Proteomes" id="UP000270581">
    <property type="component" value="Unassembled WGS sequence"/>
</dbReference>